<evidence type="ECO:0000256" key="7">
    <source>
        <dbReference type="ARBA" id="ARBA00023004"/>
    </source>
</evidence>
<accession>A0ABU1I9B2</accession>
<evidence type="ECO:0000256" key="10">
    <source>
        <dbReference type="SAM" id="Phobius"/>
    </source>
</evidence>
<comment type="subcellular location">
    <subcellularLocation>
        <location evidence="1">Cell membrane</location>
    </subcellularLocation>
</comment>
<name>A0ABU1I9B2_9BURK</name>
<feature type="chain" id="PRO_5046943251" evidence="11">
    <location>
        <begin position="35"/>
        <end position="501"/>
    </location>
</feature>
<evidence type="ECO:0000313" key="13">
    <source>
        <dbReference type="EMBL" id="MDR6213802.1"/>
    </source>
</evidence>
<evidence type="ECO:0000259" key="12">
    <source>
        <dbReference type="PROSITE" id="PS51007"/>
    </source>
</evidence>
<evidence type="ECO:0000256" key="2">
    <source>
        <dbReference type="ARBA" id="ARBA00022475"/>
    </source>
</evidence>
<dbReference type="PANTHER" id="PTHR35008:SF8">
    <property type="entry name" value="ALCOHOL DEHYDROGENASE CYTOCHROME C SUBUNIT"/>
    <property type="match status" value="1"/>
</dbReference>
<dbReference type="PIRSF" id="PIRSF000018">
    <property type="entry name" value="Mb_ADH_cyt_c"/>
    <property type="match status" value="1"/>
</dbReference>
<dbReference type="InterPro" id="IPR009056">
    <property type="entry name" value="Cyt_c-like_dom"/>
</dbReference>
<keyword evidence="10" id="KW-0812">Transmembrane</keyword>
<reference evidence="13 14" key="1">
    <citation type="submission" date="2023-08" db="EMBL/GenBank/DDBJ databases">
        <title>Functional and genomic diversity of the sorghum phyllosphere microbiome.</title>
        <authorList>
            <person name="Shade A."/>
        </authorList>
    </citation>
    <scope>NUCLEOTIDE SEQUENCE [LARGE SCALE GENOMIC DNA]</scope>
    <source>
        <strain evidence="13 14">SORGH_AS_0335</strain>
    </source>
</reference>
<keyword evidence="14" id="KW-1185">Reference proteome</keyword>
<feature type="signal peptide" evidence="11">
    <location>
        <begin position="1"/>
        <end position="34"/>
    </location>
</feature>
<dbReference type="PANTHER" id="PTHR35008">
    <property type="entry name" value="BLL4482 PROTEIN-RELATED"/>
    <property type="match status" value="1"/>
</dbReference>
<sequence length="501" mass="52544">MRICRSSAGFSLSGKACGWVFSLLAVLGAAPAQASGDAGTAAPVPPPQAQQAAFAQQSATTDAVLVEKGRKLAVAADCAACHTTPKGGAPFAGGYPIGSPLGTIYATNITPSQTHGIGRYTLEDFRRALRQGVRQDGAHLYPAMPYTAYTQISDDDTAALYAYFMHGVKPVDQAAPQTALPFPFNLRFSMAVWNALYLKDQRFVPDTTKAPGWNHGAYLVNALAHCSTCHTPRNALMAEDSGRFLAGGSLGAWYAPNITSDATNGIGGWSEAELVQYLQTGRVAGKAQAAGPMAEAVEHSLQHLPESDLKAIATYLMQTAPQGGDEAKPRYSHGSAAVAQEATQRGLAKGVDAGWRVFSGSCAHCHQATGGGTGHGEYPSLFHNSATGASRPDNLVATILHGVDRTVDGRAHFMPAFGDAASYTDRLSDQEIADVSNFVLTQYGNPAVQVSAADVATLRACGKPPLIAQMRPLVLPALVVVLVALVAFIAVRVRRKKNTAA</sequence>
<keyword evidence="10" id="KW-1133">Transmembrane helix</keyword>
<keyword evidence="8 10" id="KW-0472">Membrane</keyword>
<evidence type="ECO:0000313" key="14">
    <source>
        <dbReference type="Proteomes" id="UP001267710"/>
    </source>
</evidence>
<dbReference type="InterPro" id="IPR014353">
    <property type="entry name" value="Membr-bd_ADH_cyt_c"/>
</dbReference>
<keyword evidence="3 9" id="KW-0349">Heme</keyword>
<evidence type="ECO:0000256" key="3">
    <source>
        <dbReference type="ARBA" id="ARBA00022617"/>
    </source>
</evidence>
<dbReference type="PROSITE" id="PS51007">
    <property type="entry name" value="CYTC"/>
    <property type="match status" value="3"/>
</dbReference>
<keyword evidence="7 9" id="KW-0408">Iron</keyword>
<protein>
    <submittedName>
        <fullName evidence="13">Mono/diheme cytochrome c family protein</fullName>
    </submittedName>
</protein>
<feature type="domain" description="Cytochrome c" evidence="12">
    <location>
        <begin position="64"/>
        <end position="168"/>
    </location>
</feature>
<dbReference type="SUPFAM" id="SSF46626">
    <property type="entry name" value="Cytochrome c"/>
    <property type="match status" value="3"/>
</dbReference>
<feature type="domain" description="Cytochrome c" evidence="12">
    <location>
        <begin position="211"/>
        <end position="320"/>
    </location>
</feature>
<keyword evidence="2" id="KW-1003">Cell membrane</keyword>
<dbReference type="EMBL" id="JAVIZX010000001">
    <property type="protein sequence ID" value="MDR6213802.1"/>
    <property type="molecule type" value="Genomic_DNA"/>
</dbReference>
<dbReference type="InterPro" id="IPR051459">
    <property type="entry name" value="Cytochrome_c-type_DH"/>
</dbReference>
<dbReference type="Gene3D" id="1.10.760.10">
    <property type="entry name" value="Cytochrome c-like domain"/>
    <property type="match status" value="2"/>
</dbReference>
<proteinExistence type="predicted"/>
<keyword evidence="6" id="KW-0677">Repeat</keyword>
<keyword evidence="4 9" id="KW-0479">Metal-binding</keyword>
<evidence type="ECO:0000256" key="8">
    <source>
        <dbReference type="ARBA" id="ARBA00023136"/>
    </source>
</evidence>
<evidence type="ECO:0000256" key="4">
    <source>
        <dbReference type="ARBA" id="ARBA00022723"/>
    </source>
</evidence>
<dbReference type="InterPro" id="IPR036909">
    <property type="entry name" value="Cyt_c-like_dom_sf"/>
</dbReference>
<evidence type="ECO:0000256" key="9">
    <source>
        <dbReference type="PROSITE-ProRule" id="PRU00433"/>
    </source>
</evidence>
<dbReference type="Proteomes" id="UP001267710">
    <property type="component" value="Unassembled WGS sequence"/>
</dbReference>
<evidence type="ECO:0000256" key="6">
    <source>
        <dbReference type="ARBA" id="ARBA00022737"/>
    </source>
</evidence>
<evidence type="ECO:0000256" key="11">
    <source>
        <dbReference type="SAM" id="SignalP"/>
    </source>
</evidence>
<feature type="transmembrane region" description="Helical" evidence="10">
    <location>
        <begin position="473"/>
        <end position="491"/>
    </location>
</feature>
<evidence type="ECO:0000256" key="1">
    <source>
        <dbReference type="ARBA" id="ARBA00004236"/>
    </source>
</evidence>
<gene>
    <name evidence="13" type="ORF">QE399_001491</name>
</gene>
<organism evidence="13 14">
    <name type="scientific">Paracidovorax wautersii</name>
    <dbReference type="NCBI Taxonomy" id="1177982"/>
    <lineage>
        <taxon>Bacteria</taxon>
        <taxon>Pseudomonadati</taxon>
        <taxon>Pseudomonadota</taxon>
        <taxon>Betaproteobacteria</taxon>
        <taxon>Burkholderiales</taxon>
        <taxon>Comamonadaceae</taxon>
        <taxon>Paracidovorax</taxon>
    </lineage>
</organism>
<evidence type="ECO:0000256" key="5">
    <source>
        <dbReference type="ARBA" id="ARBA00022729"/>
    </source>
</evidence>
<keyword evidence="5 11" id="KW-0732">Signal</keyword>
<comment type="caution">
    <text evidence="13">The sequence shown here is derived from an EMBL/GenBank/DDBJ whole genome shotgun (WGS) entry which is preliminary data.</text>
</comment>
<dbReference type="Pfam" id="PF00034">
    <property type="entry name" value="Cytochrom_C"/>
    <property type="match status" value="2"/>
</dbReference>
<feature type="domain" description="Cytochrome c" evidence="12">
    <location>
        <begin position="349"/>
        <end position="443"/>
    </location>
</feature>